<sequence length="100" mass="9773">MAGVRQFRGSRPMGVAVSGGTHVPDLQFAPGARLHCGGPPGRFRAGPSASGPTGGCWDSSSPSSSRTSASGGGANRWVAATDTCSHRAAAHTGGVAGEGP</sequence>
<feature type="compositionally biased region" description="Low complexity" evidence="1">
    <location>
        <begin position="55"/>
        <end position="69"/>
    </location>
</feature>
<gene>
    <name evidence="2" type="ORF">Slati_2222200</name>
</gene>
<accession>A0AAW2WU54</accession>
<dbReference type="AlphaFoldDB" id="A0AAW2WU54"/>
<reference evidence="2" key="2">
    <citation type="journal article" date="2024" name="Plant">
        <title>Genomic evolution and insights into agronomic trait innovations of Sesamum species.</title>
        <authorList>
            <person name="Miao H."/>
            <person name="Wang L."/>
            <person name="Qu L."/>
            <person name="Liu H."/>
            <person name="Sun Y."/>
            <person name="Le M."/>
            <person name="Wang Q."/>
            <person name="Wei S."/>
            <person name="Zheng Y."/>
            <person name="Lin W."/>
            <person name="Duan Y."/>
            <person name="Cao H."/>
            <person name="Xiong S."/>
            <person name="Wang X."/>
            <person name="Wei L."/>
            <person name="Li C."/>
            <person name="Ma Q."/>
            <person name="Ju M."/>
            <person name="Zhao R."/>
            <person name="Li G."/>
            <person name="Mu C."/>
            <person name="Tian Q."/>
            <person name="Mei H."/>
            <person name="Zhang T."/>
            <person name="Gao T."/>
            <person name="Zhang H."/>
        </authorList>
    </citation>
    <scope>NUCLEOTIDE SEQUENCE</scope>
    <source>
        <strain evidence="2">KEN1</strain>
    </source>
</reference>
<reference evidence="2" key="1">
    <citation type="submission" date="2020-06" db="EMBL/GenBank/DDBJ databases">
        <authorList>
            <person name="Li T."/>
            <person name="Hu X."/>
            <person name="Zhang T."/>
            <person name="Song X."/>
            <person name="Zhang H."/>
            <person name="Dai N."/>
            <person name="Sheng W."/>
            <person name="Hou X."/>
            <person name="Wei L."/>
        </authorList>
    </citation>
    <scope>NUCLEOTIDE SEQUENCE</scope>
    <source>
        <strain evidence="2">KEN1</strain>
        <tissue evidence="2">Leaf</tissue>
    </source>
</reference>
<dbReference type="EMBL" id="JACGWN010000007">
    <property type="protein sequence ID" value="KAL0444995.1"/>
    <property type="molecule type" value="Genomic_DNA"/>
</dbReference>
<evidence type="ECO:0000256" key="1">
    <source>
        <dbReference type="SAM" id="MobiDB-lite"/>
    </source>
</evidence>
<evidence type="ECO:0000313" key="2">
    <source>
        <dbReference type="EMBL" id="KAL0444995.1"/>
    </source>
</evidence>
<comment type="caution">
    <text evidence="2">The sequence shown here is derived from an EMBL/GenBank/DDBJ whole genome shotgun (WGS) entry which is preliminary data.</text>
</comment>
<protein>
    <submittedName>
        <fullName evidence="2">Uncharacterized protein</fullName>
    </submittedName>
</protein>
<proteinExistence type="predicted"/>
<feature type="region of interest" description="Disordered" evidence="1">
    <location>
        <begin position="1"/>
        <end position="75"/>
    </location>
</feature>
<name>A0AAW2WU54_9LAMI</name>
<organism evidence="2">
    <name type="scientific">Sesamum latifolium</name>
    <dbReference type="NCBI Taxonomy" id="2727402"/>
    <lineage>
        <taxon>Eukaryota</taxon>
        <taxon>Viridiplantae</taxon>
        <taxon>Streptophyta</taxon>
        <taxon>Embryophyta</taxon>
        <taxon>Tracheophyta</taxon>
        <taxon>Spermatophyta</taxon>
        <taxon>Magnoliopsida</taxon>
        <taxon>eudicotyledons</taxon>
        <taxon>Gunneridae</taxon>
        <taxon>Pentapetalae</taxon>
        <taxon>asterids</taxon>
        <taxon>lamiids</taxon>
        <taxon>Lamiales</taxon>
        <taxon>Pedaliaceae</taxon>
        <taxon>Sesamum</taxon>
    </lineage>
</organism>